<gene>
    <name evidence="2" type="ORF">ceV_181</name>
</gene>
<name>A0A0N9QY92_9VIRU</name>
<reference evidence="2 3" key="1">
    <citation type="journal article" date="2015" name="Genome Announc.">
        <title>The 474-Kilobase-Pair Complete Genome Sequence of CeV-01B, a Virus Infecting Haptolina (Chrysochromulina) ericina (Prymnesiophyceae).</title>
        <authorList>
            <person name="Gallot-Lavallee L."/>
            <person name="Pagarete A."/>
            <person name="Legendre M."/>
            <person name="Santini S."/>
            <person name="Sandaa R.A."/>
            <person name="Himmelbauer H."/>
            <person name="Ogata H."/>
            <person name="Bratbak G."/>
            <person name="Claverie J.M."/>
        </authorList>
    </citation>
    <scope>NUCLEOTIDE SEQUENCE [LARGE SCALE GENOMIC DNA]</scope>
    <source>
        <strain evidence="2">CeV-01B</strain>
    </source>
</reference>
<sequence>MASVNNKKFIIELFQELYNKLALEGLCALKGSFVLEDKNDEFFNYLVNTKDKKSNFGSLIQIPRGMRSHLKFFNNNEKKILYEINLSREPMEFNCNNNPNFCLKMVCKNIKFYKFNIGISNYVFLKFETEPTLSFRHATNAINTYVIPKPRTTTLRDCKTNKLVDSGEYDESFLDKLFFNHAENKPFEEKKQIIAANIFNMKYKEYKENKEKYTGCKMKECELGNEIYIPYSYIKDFKMPATLSIPITVTKPNSRPRTVTMPNSRPRTVTTPSSRPRTVTKQRPRTVTRQTPRTVTRPTYRIRSVTRQRPRTVTKLSSTPVTLTKLSSRTVSKPKSKSKSTPTLKSIIQLQKIKDSELNNTKQKSKNNTKKYSIFSRNLIPSIFNTTRKRQSNDLSV</sequence>
<protein>
    <submittedName>
        <fullName evidence="2">Uncharacterized protein</fullName>
    </submittedName>
</protein>
<feature type="region of interest" description="Disordered" evidence="1">
    <location>
        <begin position="326"/>
        <end position="345"/>
    </location>
</feature>
<dbReference type="KEGG" id="vg:26049048"/>
<dbReference type="EMBL" id="KT820662">
    <property type="protein sequence ID" value="ALH23087.1"/>
    <property type="molecule type" value="Genomic_DNA"/>
</dbReference>
<proteinExistence type="predicted"/>
<evidence type="ECO:0000313" key="3">
    <source>
        <dbReference type="Proteomes" id="UP000203826"/>
    </source>
</evidence>
<organism evidence="2 3">
    <name type="scientific">Chrysochromulina ericina virus CeV-01B</name>
    <dbReference type="NCBI Taxonomy" id="3070830"/>
    <lineage>
        <taxon>Viruses</taxon>
        <taxon>Varidnaviria</taxon>
        <taxon>Bamfordvirae</taxon>
        <taxon>Nucleocytoviricota</taxon>
        <taxon>Megaviricetes</taxon>
        <taxon>Imitervirales</taxon>
        <taxon>Mesomimiviridae</taxon>
        <taxon>Tethysvirus</taxon>
        <taxon>Tethysvirus raunefjordenense</taxon>
    </lineage>
</organism>
<keyword evidence="3" id="KW-1185">Reference proteome</keyword>
<feature type="compositionally biased region" description="Low complexity" evidence="1">
    <location>
        <begin position="264"/>
        <end position="277"/>
    </location>
</feature>
<feature type="compositionally biased region" description="Polar residues" evidence="1">
    <location>
        <begin position="253"/>
        <end position="263"/>
    </location>
</feature>
<evidence type="ECO:0000313" key="2">
    <source>
        <dbReference type="EMBL" id="ALH23087.1"/>
    </source>
</evidence>
<accession>A0A0N9QY92</accession>
<evidence type="ECO:0000256" key="1">
    <source>
        <dbReference type="SAM" id="MobiDB-lite"/>
    </source>
</evidence>
<dbReference type="Proteomes" id="UP000203826">
    <property type="component" value="Segment"/>
</dbReference>
<feature type="region of interest" description="Disordered" evidence="1">
    <location>
        <begin position="253"/>
        <end position="293"/>
    </location>
</feature>